<dbReference type="OrthoDB" id="1367000at2"/>
<accession>A0A0A2MRV9</accession>
<proteinExistence type="predicted"/>
<comment type="caution">
    <text evidence="2">The sequence shown here is derived from an EMBL/GenBank/DDBJ whole genome shotgun (WGS) entry which is preliminary data.</text>
</comment>
<dbReference type="AlphaFoldDB" id="A0A0A2MRV9"/>
<dbReference type="eggNOG" id="ENOG502ZYB3">
    <property type="taxonomic scope" value="Bacteria"/>
</dbReference>
<gene>
    <name evidence="2" type="ORF">Q766_05245</name>
</gene>
<reference evidence="2 3" key="1">
    <citation type="submission" date="2013-09" db="EMBL/GenBank/DDBJ databases">
        <authorList>
            <person name="Zeng Z."/>
            <person name="Chen C."/>
        </authorList>
    </citation>
    <scope>NUCLEOTIDE SEQUENCE [LARGE SCALE GENOMIC DNA]</scope>
    <source>
        <strain evidence="2 3">WB 4.1-42</strain>
    </source>
</reference>
<feature type="region of interest" description="Disordered" evidence="1">
    <location>
        <begin position="73"/>
        <end position="110"/>
    </location>
</feature>
<dbReference type="EMBL" id="JRLY01000002">
    <property type="protein sequence ID" value="KGO94326.1"/>
    <property type="molecule type" value="Genomic_DNA"/>
</dbReference>
<evidence type="ECO:0000313" key="3">
    <source>
        <dbReference type="Proteomes" id="UP000030111"/>
    </source>
</evidence>
<protein>
    <submittedName>
        <fullName evidence="2">Uncharacterized protein</fullName>
    </submittedName>
</protein>
<sequence length="110" mass="12562">MENKENGFNDNIIRPNTDNIIVPNQDLSRTHDNKRPQGDMDLTPFDLPYEDPAVTNPEELASFPTPAEILSKEELDNENETHLINTRKSPVREGRNIISTDNNPDRDGFM</sequence>
<feature type="compositionally biased region" description="Basic and acidic residues" evidence="1">
    <location>
        <begin position="28"/>
        <end position="38"/>
    </location>
</feature>
<feature type="compositionally biased region" description="Polar residues" evidence="1">
    <location>
        <begin position="8"/>
        <end position="19"/>
    </location>
</feature>
<evidence type="ECO:0000313" key="2">
    <source>
        <dbReference type="EMBL" id="KGO94326.1"/>
    </source>
</evidence>
<evidence type="ECO:0000256" key="1">
    <source>
        <dbReference type="SAM" id="MobiDB-lite"/>
    </source>
</evidence>
<dbReference type="STRING" id="1121898.GCA_000422725_01519"/>
<organism evidence="2 3">
    <name type="scientific">Flavobacterium subsaxonicum WB 4.1-42 = DSM 21790</name>
    <dbReference type="NCBI Taxonomy" id="1121898"/>
    <lineage>
        <taxon>Bacteria</taxon>
        <taxon>Pseudomonadati</taxon>
        <taxon>Bacteroidota</taxon>
        <taxon>Flavobacteriia</taxon>
        <taxon>Flavobacteriales</taxon>
        <taxon>Flavobacteriaceae</taxon>
        <taxon>Flavobacterium</taxon>
    </lineage>
</organism>
<feature type="region of interest" description="Disordered" evidence="1">
    <location>
        <begin position="1"/>
        <end position="58"/>
    </location>
</feature>
<dbReference type="Proteomes" id="UP000030111">
    <property type="component" value="Unassembled WGS sequence"/>
</dbReference>
<keyword evidence="3" id="KW-1185">Reference proteome</keyword>
<dbReference type="RefSeq" id="WP_026990392.1">
    <property type="nucleotide sequence ID" value="NZ_AUGP01000017.1"/>
</dbReference>
<name>A0A0A2MRV9_9FLAO</name>